<gene>
    <name evidence="2" type="ORF">SAMN05216296_0518</name>
</gene>
<dbReference type="Gene3D" id="3.30.160.670">
    <property type="match status" value="1"/>
</dbReference>
<dbReference type="Pfam" id="PF13590">
    <property type="entry name" value="DUF4136"/>
    <property type="match status" value="1"/>
</dbReference>
<sequence>MKILPGLMLCALLAACQQTPNPYKEESIPYPPAPAAAADNFDRSNYPPPQRDFGLYHSWAWRNDVLPAGSGWVSTQLFIDSISASLDQSGLRPVQGKASPDLLVSASVLTRQVEIREPPRVGGFYGNGPYGDGYGVGVGGAINSTQQVLRVQIDMYDARSGQLVWSGDSAEISGYGDAAQPEKLREAVTRAMQSFPVQ</sequence>
<evidence type="ECO:0000259" key="1">
    <source>
        <dbReference type="Pfam" id="PF13590"/>
    </source>
</evidence>
<name>A0A1H2E9S5_9PSED</name>
<dbReference type="OrthoDB" id="7030024at2"/>
<dbReference type="RefSeq" id="WP_090192949.1">
    <property type="nucleotide sequence ID" value="NZ_LT629785.1"/>
</dbReference>
<organism evidence="2 3">
    <name type="scientific">Pseudomonas pohangensis</name>
    <dbReference type="NCBI Taxonomy" id="364197"/>
    <lineage>
        <taxon>Bacteria</taxon>
        <taxon>Pseudomonadati</taxon>
        <taxon>Pseudomonadota</taxon>
        <taxon>Gammaproteobacteria</taxon>
        <taxon>Pseudomonadales</taxon>
        <taxon>Pseudomonadaceae</taxon>
        <taxon>Pseudomonas</taxon>
    </lineage>
</organism>
<accession>A0A1H2E9S5</accession>
<dbReference type="AlphaFoldDB" id="A0A1H2E9S5"/>
<dbReference type="EMBL" id="LT629785">
    <property type="protein sequence ID" value="SDT91438.1"/>
    <property type="molecule type" value="Genomic_DNA"/>
</dbReference>
<evidence type="ECO:0000313" key="2">
    <source>
        <dbReference type="EMBL" id="SDT91438.1"/>
    </source>
</evidence>
<feature type="domain" description="DUF4136" evidence="1">
    <location>
        <begin position="49"/>
        <end position="196"/>
    </location>
</feature>
<protein>
    <recommendedName>
        <fullName evidence="1">DUF4136 domain-containing protein</fullName>
    </recommendedName>
</protein>
<proteinExistence type="predicted"/>
<reference evidence="3" key="1">
    <citation type="submission" date="2016-10" db="EMBL/GenBank/DDBJ databases">
        <authorList>
            <person name="Varghese N."/>
            <person name="Submissions S."/>
        </authorList>
    </citation>
    <scope>NUCLEOTIDE SEQUENCE [LARGE SCALE GENOMIC DNA]</scope>
    <source>
        <strain evidence="3">DSM 17875</strain>
    </source>
</reference>
<dbReference type="STRING" id="364197.SAMN05216296_0518"/>
<evidence type="ECO:0000313" key="3">
    <source>
        <dbReference type="Proteomes" id="UP000243232"/>
    </source>
</evidence>
<dbReference type="PROSITE" id="PS51257">
    <property type="entry name" value="PROKAR_LIPOPROTEIN"/>
    <property type="match status" value="1"/>
</dbReference>
<keyword evidence="3" id="KW-1185">Reference proteome</keyword>
<dbReference type="Proteomes" id="UP000243232">
    <property type="component" value="Chromosome I"/>
</dbReference>
<dbReference type="InterPro" id="IPR025411">
    <property type="entry name" value="DUF4136"/>
</dbReference>